<dbReference type="Gene3D" id="2.60.300.12">
    <property type="entry name" value="HesB-like domain"/>
    <property type="match status" value="1"/>
</dbReference>
<name>A0ABW1LIC1_9ACTN</name>
<proteinExistence type="predicted"/>
<evidence type="ECO:0000313" key="1">
    <source>
        <dbReference type="EMBL" id="MFC6043316.1"/>
    </source>
</evidence>
<dbReference type="EMBL" id="JBHSRJ010000004">
    <property type="protein sequence ID" value="MFC6043316.1"/>
    <property type="molecule type" value="Genomic_DNA"/>
</dbReference>
<evidence type="ECO:0000313" key="2">
    <source>
        <dbReference type="Proteomes" id="UP001596135"/>
    </source>
</evidence>
<dbReference type="SUPFAM" id="SSF89360">
    <property type="entry name" value="HesB-like domain"/>
    <property type="match status" value="1"/>
</dbReference>
<keyword evidence="2" id="KW-1185">Reference proteome</keyword>
<dbReference type="InterPro" id="IPR035903">
    <property type="entry name" value="HesB-like_dom_sf"/>
</dbReference>
<protein>
    <recommendedName>
        <fullName evidence="3">Fe-S cluster assembly protein HesB</fullName>
    </recommendedName>
</protein>
<sequence length="100" mass="11015">MLTITPRAMTVIRRVTTHPKLAPTSGVRIAPRDDVHGPARSDATLDVRIVPGPQTNDRIVEQEGGRLYLAPEAFERVEGRELDAVTDRDGRVQFVSRTAA</sequence>
<evidence type="ECO:0008006" key="3">
    <source>
        <dbReference type="Google" id="ProtNLM"/>
    </source>
</evidence>
<comment type="caution">
    <text evidence="1">The sequence shown here is derived from an EMBL/GenBank/DDBJ whole genome shotgun (WGS) entry which is preliminary data.</text>
</comment>
<accession>A0ABW1LIC1</accession>
<reference evidence="2" key="1">
    <citation type="journal article" date="2019" name="Int. J. Syst. Evol. Microbiol.">
        <title>The Global Catalogue of Microorganisms (GCM) 10K type strain sequencing project: providing services to taxonomists for standard genome sequencing and annotation.</title>
        <authorList>
            <consortium name="The Broad Institute Genomics Platform"/>
            <consortium name="The Broad Institute Genome Sequencing Center for Infectious Disease"/>
            <person name="Wu L."/>
            <person name="Ma J."/>
        </authorList>
    </citation>
    <scope>NUCLEOTIDE SEQUENCE [LARGE SCALE GENOMIC DNA]</scope>
    <source>
        <strain evidence="2">CCUG 54522</strain>
    </source>
</reference>
<dbReference type="RefSeq" id="WP_379153286.1">
    <property type="nucleotide sequence ID" value="NZ_JBHSRJ010000004.1"/>
</dbReference>
<organism evidence="1 2">
    <name type="scientific">Nocardioides hankookensis</name>
    <dbReference type="NCBI Taxonomy" id="443157"/>
    <lineage>
        <taxon>Bacteria</taxon>
        <taxon>Bacillati</taxon>
        <taxon>Actinomycetota</taxon>
        <taxon>Actinomycetes</taxon>
        <taxon>Propionibacteriales</taxon>
        <taxon>Nocardioidaceae</taxon>
        <taxon>Nocardioides</taxon>
    </lineage>
</organism>
<dbReference type="Proteomes" id="UP001596135">
    <property type="component" value="Unassembled WGS sequence"/>
</dbReference>
<gene>
    <name evidence="1" type="ORF">ACFPYL_09540</name>
</gene>